<dbReference type="GO" id="GO:0005886">
    <property type="term" value="C:plasma membrane"/>
    <property type="evidence" value="ECO:0007669"/>
    <property type="project" value="UniProtKB-SubCell"/>
</dbReference>
<evidence type="ECO:0000256" key="6">
    <source>
        <dbReference type="ARBA" id="ARBA00022777"/>
    </source>
</evidence>
<dbReference type="GO" id="GO:0000155">
    <property type="term" value="F:phosphorelay sensor kinase activity"/>
    <property type="evidence" value="ECO:0007669"/>
    <property type="project" value="InterPro"/>
</dbReference>
<evidence type="ECO:0000256" key="8">
    <source>
        <dbReference type="ARBA" id="ARBA00023136"/>
    </source>
</evidence>
<dbReference type="Gene3D" id="3.30.565.10">
    <property type="entry name" value="Histidine kinase-like ATPase, C-terminal domain"/>
    <property type="match status" value="1"/>
</dbReference>
<gene>
    <name evidence="15" type="ORF">AYR66_26605</name>
</gene>
<reference evidence="15 16" key="1">
    <citation type="submission" date="2016-02" db="EMBL/GenBank/DDBJ databases">
        <authorList>
            <person name="Wen L."/>
            <person name="He K."/>
            <person name="Yang H."/>
        </authorList>
    </citation>
    <scope>NUCLEOTIDE SEQUENCE [LARGE SCALE GENOMIC DNA]</scope>
    <source>
        <strain evidence="15 16">TSA40</strain>
    </source>
</reference>
<dbReference type="Pfam" id="PF00989">
    <property type="entry name" value="PAS"/>
    <property type="match status" value="1"/>
</dbReference>
<dbReference type="PROSITE" id="PS50109">
    <property type="entry name" value="HIS_KIN"/>
    <property type="match status" value="1"/>
</dbReference>
<dbReference type="InterPro" id="IPR013767">
    <property type="entry name" value="PAS_fold"/>
</dbReference>
<feature type="domain" description="PAS" evidence="13">
    <location>
        <begin position="116"/>
        <end position="173"/>
    </location>
</feature>
<dbReference type="SMART" id="SM00387">
    <property type="entry name" value="HATPase_c"/>
    <property type="match status" value="1"/>
</dbReference>
<dbReference type="SMART" id="SM00388">
    <property type="entry name" value="HisKA"/>
    <property type="match status" value="1"/>
</dbReference>
<evidence type="ECO:0000259" key="12">
    <source>
        <dbReference type="PROSITE" id="PS50110"/>
    </source>
</evidence>
<keyword evidence="7" id="KW-0902">Two-component regulatory system</keyword>
<comment type="caution">
    <text evidence="15">The sequence shown here is derived from an EMBL/GenBank/DDBJ whole genome shotgun (WGS) entry which is preliminary data.</text>
</comment>
<dbReference type="Gene3D" id="1.10.287.130">
    <property type="match status" value="1"/>
</dbReference>
<evidence type="ECO:0000259" key="14">
    <source>
        <dbReference type="PROSITE" id="PS50113"/>
    </source>
</evidence>
<sequence>MRAESGEEALKQILRNEFAVVLLDIRMPGLTGFETARLIRDHPRSGRLPIIFITASEDSRFPVDEAYALGAVDYLTKPIVPAVLRAKVAFFVELHRKTEELARVERSRHEAAISARDERIQMIFDNIKDYAFIVVDTEGRITEWKGGAECLTGWGDAEAAGKPLAILFTEEDRLSGCPEGEMARARECGRAEDQRWLERKDGTRFFADGILMALNDAAGIHVGYVKIFRDVTAQRLAADALQASEERYRTLFESIDEGFCIIEMHFDDKGKPVDYRFIETNPAFEKQTGLIDASGKTVRELVPDLDAHWFEIYGNVALTGEPKRFVDEAVAMGRWFDVYAAPTGGPGSRRLAVLFTDITERKRTDEDIRRLAADLSEANRRKNEFLATLAHELRNPLAPLQAGIDLLRSAADDTATVNKVRDLMERQLKHMVHLVDDLLDIARITGNQLSLRKERVDLKNLVAAAVETSQPLIDAGRHRLTIEMPEAPILLYADPTRVAQVLSNLLNNAARYTPQGGRIMLAVHRSDTDAFITVTDNGIGIPPESLEMVFDMFTRVGREGNNMQGGLGIGLSLVRRLVEMHGGTVSATSAGTRQGTTFTVRLPALQAGTRMHPENQHASSGNEPVATQRLRILIADDNTDAAESLSTLLEVSGHTTCVASDGRRALAMAQDFRPDVVFLDIGMPGMSGYEVALALRKTPGVEQAYLVALTGWGSNDDQARSKAAGFDHHLTKPARFADIEQLLRVFS</sequence>
<keyword evidence="10" id="KW-0175">Coiled coil</keyword>
<feature type="domain" description="Response regulatory" evidence="12">
    <location>
        <begin position="631"/>
        <end position="747"/>
    </location>
</feature>
<comment type="catalytic activity">
    <reaction evidence="1">
        <text>ATP + protein L-histidine = ADP + protein N-phospho-L-histidine.</text>
        <dbReference type="EC" id="2.7.13.3"/>
    </reaction>
</comment>
<dbReference type="SUPFAM" id="SSF47384">
    <property type="entry name" value="Homodimeric domain of signal transducing histidine kinase"/>
    <property type="match status" value="1"/>
</dbReference>
<dbReference type="AlphaFoldDB" id="A0A254TPI1"/>
<dbReference type="InterPro" id="IPR036890">
    <property type="entry name" value="HATPase_C_sf"/>
</dbReference>
<evidence type="ECO:0000313" key="16">
    <source>
        <dbReference type="Proteomes" id="UP000197535"/>
    </source>
</evidence>
<dbReference type="Pfam" id="PF13188">
    <property type="entry name" value="PAS_8"/>
    <property type="match status" value="1"/>
</dbReference>
<evidence type="ECO:0000256" key="2">
    <source>
        <dbReference type="ARBA" id="ARBA00004429"/>
    </source>
</evidence>
<feature type="modified residue" description="4-aspartylphosphate" evidence="9">
    <location>
        <position position="680"/>
    </location>
</feature>
<dbReference type="InterPro" id="IPR005467">
    <property type="entry name" value="His_kinase_dom"/>
</dbReference>
<evidence type="ECO:0000256" key="10">
    <source>
        <dbReference type="SAM" id="Coils"/>
    </source>
</evidence>
<dbReference type="FunFam" id="1.10.287.130:FF:000001">
    <property type="entry name" value="Two-component sensor histidine kinase"/>
    <property type="match status" value="1"/>
</dbReference>
<keyword evidence="8" id="KW-0472">Membrane</keyword>
<dbReference type="CDD" id="cd17580">
    <property type="entry name" value="REC_2_DhkD-like"/>
    <property type="match status" value="1"/>
</dbReference>
<keyword evidence="4 9" id="KW-0597">Phosphoprotein</keyword>
<dbReference type="FunFam" id="3.30.565.10:FF:000006">
    <property type="entry name" value="Sensor histidine kinase WalK"/>
    <property type="match status" value="1"/>
</dbReference>
<dbReference type="PROSITE" id="PS50110">
    <property type="entry name" value="RESPONSE_REGULATORY"/>
    <property type="match status" value="2"/>
</dbReference>
<dbReference type="SMART" id="SM00448">
    <property type="entry name" value="REC"/>
    <property type="match status" value="2"/>
</dbReference>
<keyword evidence="6" id="KW-0418">Kinase</keyword>
<dbReference type="Pfam" id="PF00072">
    <property type="entry name" value="Response_reg"/>
    <property type="match status" value="2"/>
</dbReference>
<feature type="modified residue" description="4-aspartylphosphate" evidence="9">
    <location>
        <position position="24"/>
    </location>
</feature>
<dbReference type="PANTHER" id="PTHR43547:SF2">
    <property type="entry name" value="HYBRID SIGNAL TRANSDUCTION HISTIDINE KINASE C"/>
    <property type="match status" value="1"/>
</dbReference>
<dbReference type="SUPFAM" id="SSF52172">
    <property type="entry name" value="CheY-like"/>
    <property type="match status" value="2"/>
</dbReference>
<dbReference type="InterPro" id="IPR003594">
    <property type="entry name" value="HATPase_dom"/>
</dbReference>
<dbReference type="InterPro" id="IPR036097">
    <property type="entry name" value="HisK_dim/P_sf"/>
</dbReference>
<dbReference type="CDD" id="cd00130">
    <property type="entry name" value="PAS"/>
    <property type="match status" value="1"/>
</dbReference>
<dbReference type="EMBL" id="LSTO01000001">
    <property type="protein sequence ID" value="OWW22543.1"/>
    <property type="molecule type" value="Genomic_DNA"/>
</dbReference>
<dbReference type="Pfam" id="PF00512">
    <property type="entry name" value="HisKA"/>
    <property type="match status" value="1"/>
</dbReference>
<dbReference type="Pfam" id="PF02518">
    <property type="entry name" value="HATPase_c"/>
    <property type="match status" value="1"/>
</dbReference>
<feature type="domain" description="PAC" evidence="14">
    <location>
        <begin position="190"/>
        <end position="243"/>
    </location>
</feature>
<dbReference type="PROSITE" id="PS50112">
    <property type="entry name" value="PAS"/>
    <property type="match status" value="1"/>
</dbReference>
<feature type="domain" description="Response regulatory" evidence="12">
    <location>
        <begin position="1"/>
        <end position="92"/>
    </location>
</feature>
<dbReference type="Gene3D" id="3.40.50.2300">
    <property type="match status" value="2"/>
</dbReference>
<dbReference type="InterPro" id="IPR000014">
    <property type="entry name" value="PAS"/>
</dbReference>
<evidence type="ECO:0000259" key="13">
    <source>
        <dbReference type="PROSITE" id="PS50112"/>
    </source>
</evidence>
<feature type="domain" description="Histidine kinase" evidence="11">
    <location>
        <begin position="388"/>
        <end position="606"/>
    </location>
</feature>
<keyword evidence="5" id="KW-0808">Transferase</keyword>
<organism evidence="15 16">
    <name type="scientific">Noviherbaspirillum denitrificans</name>
    <dbReference type="NCBI Taxonomy" id="1968433"/>
    <lineage>
        <taxon>Bacteria</taxon>
        <taxon>Pseudomonadati</taxon>
        <taxon>Pseudomonadota</taxon>
        <taxon>Betaproteobacteria</taxon>
        <taxon>Burkholderiales</taxon>
        <taxon>Oxalobacteraceae</taxon>
        <taxon>Noviherbaspirillum</taxon>
    </lineage>
</organism>
<name>A0A254TPI1_9BURK</name>
<dbReference type="CDD" id="cd00082">
    <property type="entry name" value="HisKA"/>
    <property type="match status" value="1"/>
</dbReference>
<dbReference type="InterPro" id="IPR035965">
    <property type="entry name" value="PAS-like_dom_sf"/>
</dbReference>
<dbReference type="SUPFAM" id="SSF55785">
    <property type="entry name" value="PYP-like sensor domain (PAS domain)"/>
    <property type="match status" value="2"/>
</dbReference>
<evidence type="ECO:0000256" key="3">
    <source>
        <dbReference type="ARBA" id="ARBA00012438"/>
    </source>
</evidence>
<evidence type="ECO:0000256" key="5">
    <source>
        <dbReference type="ARBA" id="ARBA00022679"/>
    </source>
</evidence>
<evidence type="ECO:0000256" key="9">
    <source>
        <dbReference type="PROSITE-ProRule" id="PRU00169"/>
    </source>
</evidence>
<accession>A0A254TPI1</accession>
<evidence type="ECO:0000256" key="4">
    <source>
        <dbReference type="ARBA" id="ARBA00022553"/>
    </source>
</evidence>
<protein>
    <recommendedName>
        <fullName evidence="3">histidine kinase</fullName>
        <ecNumber evidence="3">2.7.13.3</ecNumber>
    </recommendedName>
</protein>
<dbReference type="SMART" id="SM00091">
    <property type="entry name" value="PAS"/>
    <property type="match status" value="2"/>
</dbReference>
<keyword evidence="16" id="KW-1185">Reference proteome</keyword>
<feature type="coiled-coil region" evidence="10">
    <location>
        <begin position="361"/>
        <end position="388"/>
    </location>
</feature>
<dbReference type="InterPro" id="IPR004358">
    <property type="entry name" value="Sig_transdc_His_kin-like_C"/>
</dbReference>
<dbReference type="InterPro" id="IPR000700">
    <property type="entry name" value="PAS-assoc_C"/>
</dbReference>
<evidence type="ECO:0000259" key="11">
    <source>
        <dbReference type="PROSITE" id="PS50109"/>
    </source>
</evidence>
<proteinExistence type="predicted"/>
<dbReference type="InterPro" id="IPR001789">
    <property type="entry name" value="Sig_transdc_resp-reg_receiver"/>
</dbReference>
<dbReference type="InterPro" id="IPR011006">
    <property type="entry name" value="CheY-like_superfamily"/>
</dbReference>
<dbReference type="Proteomes" id="UP000197535">
    <property type="component" value="Unassembled WGS sequence"/>
</dbReference>
<dbReference type="EC" id="2.7.13.3" evidence="3"/>
<dbReference type="PANTHER" id="PTHR43547">
    <property type="entry name" value="TWO-COMPONENT HISTIDINE KINASE"/>
    <property type="match status" value="1"/>
</dbReference>
<evidence type="ECO:0000313" key="15">
    <source>
        <dbReference type="EMBL" id="OWW22543.1"/>
    </source>
</evidence>
<dbReference type="PRINTS" id="PR00344">
    <property type="entry name" value="BCTRLSENSOR"/>
</dbReference>
<evidence type="ECO:0000256" key="7">
    <source>
        <dbReference type="ARBA" id="ARBA00023012"/>
    </source>
</evidence>
<dbReference type="Gene3D" id="3.30.450.20">
    <property type="entry name" value="PAS domain"/>
    <property type="match status" value="2"/>
</dbReference>
<dbReference type="GO" id="GO:0006355">
    <property type="term" value="P:regulation of DNA-templated transcription"/>
    <property type="evidence" value="ECO:0007669"/>
    <property type="project" value="InterPro"/>
</dbReference>
<evidence type="ECO:0000256" key="1">
    <source>
        <dbReference type="ARBA" id="ARBA00000085"/>
    </source>
</evidence>
<dbReference type="PROSITE" id="PS50113">
    <property type="entry name" value="PAC"/>
    <property type="match status" value="1"/>
</dbReference>
<dbReference type="CDD" id="cd00075">
    <property type="entry name" value="HATPase"/>
    <property type="match status" value="1"/>
</dbReference>
<comment type="subcellular location">
    <subcellularLocation>
        <location evidence="2">Cell inner membrane</location>
        <topology evidence="2">Multi-pass membrane protein</topology>
    </subcellularLocation>
</comment>
<dbReference type="NCBIfam" id="TIGR00229">
    <property type="entry name" value="sensory_box"/>
    <property type="match status" value="2"/>
</dbReference>
<dbReference type="InterPro" id="IPR003661">
    <property type="entry name" value="HisK_dim/P_dom"/>
</dbReference>
<dbReference type="SUPFAM" id="SSF55874">
    <property type="entry name" value="ATPase domain of HSP90 chaperone/DNA topoisomerase II/histidine kinase"/>
    <property type="match status" value="1"/>
</dbReference>